<dbReference type="AlphaFoldDB" id="A0AAW3FA71"/>
<accession>A0AAW3FA71</accession>
<name>A0AAW3FA71_BURGA</name>
<dbReference type="RefSeq" id="WP_036057495.1">
    <property type="nucleotide sequence ID" value="NZ_KN150851.1"/>
</dbReference>
<proteinExistence type="predicted"/>
<evidence type="ECO:0000313" key="1">
    <source>
        <dbReference type="EMBL" id="KGC20258.1"/>
    </source>
</evidence>
<evidence type="ECO:0000313" key="2">
    <source>
        <dbReference type="Proteomes" id="UP000029590"/>
    </source>
</evidence>
<protein>
    <submittedName>
        <fullName evidence="1">Pilin accessory family protein</fullName>
    </submittedName>
</protein>
<comment type="caution">
    <text evidence="1">The sequence shown here is derived from an EMBL/GenBank/DDBJ whole genome shotgun (WGS) entry which is preliminary data.</text>
</comment>
<reference evidence="1 2" key="1">
    <citation type="submission" date="2014-04" db="EMBL/GenBank/DDBJ databases">
        <authorList>
            <person name="Bishop-Lilly K.A."/>
            <person name="Broomall S.M."/>
            <person name="Chain P.S."/>
            <person name="Chertkov O."/>
            <person name="Coyne S.R."/>
            <person name="Daligault H.E."/>
            <person name="Davenport K.W."/>
            <person name="Erkkila T."/>
            <person name="Frey K.G."/>
            <person name="Gibbons H.S."/>
            <person name="Gu W."/>
            <person name="Jaissle J."/>
            <person name="Johnson S.L."/>
            <person name="Koroleva G.I."/>
            <person name="Ladner J.T."/>
            <person name="Lo C.-C."/>
            <person name="Minogue T.D."/>
            <person name="Munk C."/>
            <person name="Palacios G.F."/>
            <person name="Redden C.L."/>
            <person name="Rosenzweig C.N."/>
            <person name="Scholz M.B."/>
            <person name="Teshima H."/>
            <person name="Xu Y."/>
        </authorList>
    </citation>
    <scope>NUCLEOTIDE SEQUENCE [LARGE SCALE GENOMIC DNA]</scope>
    <source>
        <strain evidence="2">gladioli</strain>
    </source>
</reference>
<dbReference type="Pfam" id="PF06864">
    <property type="entry name" value="PAP_PilO"/>
    <property type="match status" value="2"/>
</dbReference>
<gene>
    <name evidence="1" type="ORF">DM48_7878</name>
</gene>
<dbReference type="Proteomes" id="UP000029590">
    <property type="component" value="Unassembled WGS sequence"/>
</dbReference>
<sequence>MIELITLPASDARYAIGLSWRADGEPPRGRTLRQLAKERGRYGVIDDADMDFQMGFGHLPPGVKLGSGFALGKRAGLQPLALAIAQQRERPWLGLFDLGDGRHWLVGVRGHRQIMPGSDRIGTHAEMTAARDTLISAESWNMVEGSRETLGQMVAQADPAPALRDLTVTLTPWAIGMYAFSGVMATYLAAMWWPATWWPHHPAPAPVAVQPWTQMPLPSAVIVGCRDAWLQPSVTRFADHGWKLVQWSCEASGTSLSLTLDWQSAGGLADAAPGSLVDATHSRESISIPTSLTPSSAPPAAADIARRAMWSVAQAHGWALSLQEAFAMSPNVGGRKGTPPSTAPCQPTWRAMSVSLSMAASPWQVSGPGFERVAGLRLESMTWSEQSSLTPWSMKGTLYTRAGGEL</sequence>
<organism evidence="1 2">
    <name type="scientific">Burkholderia gladioli</name>
    <name type="common">Pseudomonas marginata</name>
    <name type="synonym">Phytomonas marginata</name>
    <dbReference type="NCBI Taxonomy" id="28095"/>
    <lineage>
        <taxon>Bacteria</taxon>
        <taxon>Pseudomonadati</taxon>
        <taxon>Pseudomonadota</taxon>
        <taxon>Betaproteobacteria</taxon>
        <taxon>Burkholderiales</taxon>
        <taxon>Burkholderiaceae</taxon>
        <taxon>Burkholderia</taxon>
    </lineage>
</organism>
<dbReference type="InterPro" id="IPR009663">
    <property type="entry name" value="PAP_PilO"/>
</dbReference>
<dbReference type="EMBL" id="JPGG01000012">
    <property type="protein sequence ID" value="KGC20258.1"/>
    <property type="molecule type" value="Genomic_DNA"/>
</dbReference>